<evidence type="ECO:0000256" key="1">
    <source>
        <dbReference type="SAM" id="MobiDB-lite"/>
    </source>
</evidence>
<evidence type="ECO:0000313" key="3">
    <source>
        <dbReference type="Proteomes" id="UP000291343"/>
    </source>
</evidence>
<name>A0A482X9S0_LAOST</name>
<dbReference type="Proteomes" id="UP000291343">
    <property type="component" value="Unassembled WGS sequence"/>
</dbReference>
<dbReference type="InParanoid" id="A0A482X9S0"/>
<accession>A0A482X9S0</accession>
<keyword evidence="3" id="KW-1185">Reference proteome</keyword>
<evidence type="ECO:0000313" key="2">
    <source>
        <dbReference type="EMBL" id="RZF42493.1"/>
    </source>
</evidence>
<comment type="caution">
    <text evidence="2">The sequence shown here is derived from an EMBL/GenBank/DDBJ whole genome shotgun (WGS) entry which is preliminary data.</text>
</comment>
<dbReference type="AlphaFoldDB" id="A0A482X9S0"/>
<dbReference type="EMBL" id="QKKF02014912">
    <property type="protein sequence ID" value="RZF42493.1"/>
    <property type="molecule type" value="Genomic_DNA"/>
</dbReference>
<reference evidence="2 3" key="1">
    <citation type="journal article" date="2017" name="Gigascience">
        <title>Genome sequence of the small brown planthopper, Laodelphax striatellus.</title>
        <authorList>
            <person name="Zhu J."/>
            <person name="Jiang F."/>
            <person name="Wang X."/>
            <person name="Yang P."/>
            <person name="Bao Y."/>
            <person name="Zhao W."/>
            <person name="Wang W."/>
            <person name="Lu H."/>
            <person name="Wang Q."/>
            <person name="Cui N."/>
            <person name="Li J."/>
            <person name="Chen X."/>
            <person name="Luo L."/>
            <person name="Yu J."/>
            <person name="Kang L."/>
            <person name="Cui F."/>
        </authorList>
    </citation>
    <scope>NUCLEOTIDE SEQUENCE [LARGE SCALE GENOMIC DNA]</scope>
    <source>
        <strain evidence="2">Lst14</strain>
    </source>
</reference>
<organism evidence="2 3">
    <name type="scientific">Laodelphax striatellus</name>
    <name type="common">Small brown planthopper</name>
    <name type="synonym">Delphax striatella</name>
    <dbReference type="NCBI Taxonomy" id="195883"/>
    <lineage>
        <taxon>Eukaryota</taxon>
        <taxon>Metazoa</taxon>
        <taxon>Ecdysozoa</taxon>
        <taxon>Arthropoda</taxon>
        <taxon>Hexapoda</taxon>
        <taxon>Insecta</taxon>
        <taxon>Pterygota</taxon>
        <taxon>Neoptera</taxon>
        <taxon>Paraneoptera</taxon>
        <taxon>Hemiptera</taxon>
        <taxon>Auchenorrhyncha</taxon>
        <taxon>Fulgoroidea</taxon>
        <taxon>Delphacidae</taxon>
        <taxon>Criomorphinae</taxon>
        <taxon>Laodelphax</taxon>
    </lineage>
</organism>
<sequence>MRIRERRLTVMRRQAKAEEAAVGPPGDTDGERRQGQITGITTADFPNGGEEATPPKKVVMATASKAGDWWTSAAPPSVDCRVGPTSH</sequence>
<feature type="compositionally biased region" description="Basic residues" evidence="1">
    <location>
        <begin position="1"/>
        <end position="14"/>
    </location>
</feature>
<protein>
    <submittedName>
        <fullName evidence="2">Uncharacterized protein</fullName>
    </submittedName>
</protein>
<proteinExistence type="predicted"/>
<feature type="region of interest" description="Disordered" evidence="1">
    <location>
        <begin position="1"/>
        <end position="54"/>
    </location>
</feature>
<gene>
    <name evidence="2" type="ORF">LSTR_LSTR004412</name>
</gene>